<gene>
    <name evidence="1" type="ORF">O6P43_018324</name>
</gene>
<dbReference type="Proteomes" id="UP001163823">
    <property type="component" value="Chromosome 7"/>
</dbReference>
<dbReference type="KEGG" id="qsa:O6P43_018324"/>
<evidence type="ECO:0000313" key="1">
    <source>
        <dbReference type="EMBL" id="KAJ7963196.1"/>
    </source>
</evidence>
<keyword evidence="2" id="KW-1185">Reference proteome</keyword>
<organism evidence="1 2">
    <name type="scientific">Quillaja saponaria</name>
    <name type="common">Soap bark tree</name>
    <dbReference type="NCBI Taxonomy" id="32244"/>
    <lineage>
        <taxon>Eukaryota</taxon>
        <taxon>Viridiplantae</taxon>
        <taxon>Streptophyta</taxon>
        <taxon>Embryophyta</taxon>
        <taxon>Tracheophyta</taxon>
        <taxon>Spermatophyta</taxon>
        <taxon>Magnoliopsida</taxon>
        <taxon>eudicotyledons</taxon>
        <taxon>Gunneridae</taxon>
        <taxon>Pentapetalae</taxon>
        <taxon>rosids</taxon>
        <taxon>fabids</taxon>
        <taxon>Fabales</taxon>
        <taxon>Quillajaceae</taxon>
        <taxon>Quillaja</taxon>
    </lineage>
</organism>
<accession>A0AAD7LTP6</accession>
<reference evidence="1" key="1">
    <citation type="journal article" date="2023" name="Science">
        <title>Elucidation of the pathway for biosynthesis of saponin adjuvants from the soapbark tree.</title>
        <authorList>
            <person name="Reed J."/>
            <person name="Orme A."/>
            <person name="El-Demerdash A."/>
            <person name="Owen C."/>
            <person name="Martin L.B.B."/>
            <person name="Misra R.C."/>
            <person name="Kikuchi S."/>
            <person name="Rejzek M."/>
            <person name="Martin A.C."/>
            <person name="Harkess A."/>
            <person name="Leebens-Mack J."/>
            <person name="Louveau T."/>
            <person name="Stephenson M.J."/>
            <person name="Osbourn A."/>
        </authorList>
    </citation>
    <scope>NUCLEOTIDE SEQUENCE</scope>
    <source>
        <strain evidence="1">S10</strain>
    </source>
</reference>
<proteinExistence type="predicted"/>
<evidence type="ECO:0000313" key="2">
    <source>
        <dbReference type="Proteomes" id="UP001163823"/>
    </source>
</evidence>
<name>A0AAD7LTP6_QUISA</name>
<protein>
    <submittedName>
        <fullName evidence="1">Beta-fructofuranosidase, insoluble isoenzyme like</fullName>
    </submittedName>
</protein>
<dbReference type="AlphaFoldDB" id="A0AAD7LTP6"/>
<dbReference type="EMBL" id="JARAOO010000007">
    <property type="protein sequence ID" value="KAJ7963196.1"/>
    <property type="molecule type" value="Genomic_DNA"/>
</dbReference>
<comment type="caution">
    <text evidence="1">The sequence shown here is derived from an EMBL/GenBank/DDBJ whole genome shotgun (WGS) entry which is preliminary data.</text>
</comment>
<sequence>MCRDQSRSSLNKNNDRTTYGAFLVVIEMIDHSIVESFEGEGKACFSARNWRFLDTSMADYSDINSRLVERQKELLNLCTLHHKLKITSEFYPDKIKKNGVSIYVQDIDSVKQGIETKQRRDESELGGSIIWMFDTEENGVVVEEVVGKEPQIKEECTKNIKGKNVLSVTG</sequence>
<dbReference type="Gene3D" id="2.60.120.560">
    <property type="entry name" value="Exo-inulinase, domain 1"/>
    <property type="match status" value="1"/>
</dbReference>